<sequence>MRAVMIVTLACTLLAGCNSVAGVGEDITGIARWGQSFLGGGY</sequence>
<accession>A0AA45W4T3</accession>
<organism evidence="2 3">
    <name type="scientific">Paracoccus saliphilus</name>
    <dbReference type="NCBI Taxonomy" id="405559"/>
    <lineage>
        <taxon>Bacteria</taxon>
        <taxon>Pseudomonadati</taxon>
        <taxon>Pseudomonadota</taxon>
        <taxon>Alphaproteobacteria</taxon>
        <taxon>Rhodobacterales</taxon>
        <taxon>Paracoccaceae</taxon>
        <taxon>Paracoccus</taxon>
    </lineage>
</organism>
<protein>
    <recommendedName>
        <fullName evidence="4">Entericidin EcnA/B family protein</fullName>
    </recommendedName>
</protein>
<evidence type="ECO:0000256" key="1">
    <source>
        <dbReference type="SAM" id="SignalP"/>
    </source>
</evidence>
<gene>
    <name evidence="2" type="ORF">SAMN05421772_107115</name>
</gene>
<proteinExistence type="predicted"/>
<dbReference type="EMBL" id="FTOU01000007">
    <property type="protein sequence ID" value="SIS87979.1"/>
    <property type="molecule type" value="Genomic_DNA"/>
</dbReference>
<keyword evidence="1" id="KW-0732">Signal</keyword>
<dbReference type="RefSeq" id="WP_272848215.1">
    <property type="nucleotide sequence ID" value="NZ_CP067140.1"/>
</dbReference>
<evidence type="ECO:0000313" key="3">
    <source>
        <dbReference type="Proteomes" id="UP000186216"/>
    </source>
</evidence>
<reference evidence="2 3" key="1">
    <citation type="submission" date="2017-01" db="EMBL/GenBank/DDBJ databases">
        <authorList>
            <person name="Varghese N."/>
            <person name="Submissions S."/>
        </authorList>
    </citation>
    <scope>NUCLEOTIDE SEQUENCE [LARGE SCALE GENOMIC DNA]</scope>
    <source>
        <strain evidence="2 3">DSM 18447</strain>
    </source>
</reference>
<feature type="chain" id="PRO_5041339881" description="Entericidin EcnA/B family protein" evidence="1">
    <location>
        <begin position="22"/>
        <end position="42"/>
    </location>
</feature>
<comment type="caution">
    <text evidence="2">The sequence shown here is derived from an EMBL/GenBank/DDBJ whole genome shotgun (WGS) entry which is preliminary data.</text>
</comment>
<evidence type="ECO:0008006" key="4">
    <source>
        <dbReference type="Google" id="ProtNLM"/>
    </source>
</evidence>
<name>A0AA45W4T3_9RHOB</name>
<dbReference type="PROSITE" id="PS51257">
    <property type="entry name" value="PROKAR_LIPOPROTEIN"/>
    <property type="match status" value="1"/>
</dbReference>
<evidence type="ECO:0000313" key="2">
    <source>
        <dbReference type="EMBL" id="SIS87979.1"/>
    </source>
</evidence>
<feature type="signal peptide" evidence="1">
    <location>
        <begin position="1"/>
        <end position="21"/>
    </location>
</feature>
<dbReference type="Proteomes" id="UP000186216">
    <property type="component" value="Unassembled WGS sequence"/>
</dbReference>
<dbReference type="AlphaFoldDB" id="A0AA45W4T3"/>